<keyword evidence="5" id="KW-1185">Reference proteome</keyword>
<dbReference type="Pfam" id="PF13406">
    <property type="entry name" value="SLT_2"/>
    <property type="match status" value="1"/>
</dbReference>
<feature type="chain" id="PRO_5046780604" evidence="2">
    <location>
        <begin position="20"/>
        <end position="291"/>
    </location>
</feature>
<feature type="non-terminal residue" evidence="4">
    <location>
        <position position="291"/>
    </location>
</feature>
<protein>
    <submittedName>
        <fullName evidence="4">Lytic transglycosylase domain-containing protein</fullName>
    </submittedName>
</protein>
<feature type="region of interest" description="Disordered" evidence="1">
    <location>
        <begin position="266"/>
        <end position="291"/>
    </location>
</feature>
<evidence type="ECO:0000313" key="4">
    <source>
        <dbReference type="EMBL" id="MCK8680615.1"/>
    </source>
</evidence>
<dbReference type="InterPro" id="IPR031304">
    <property type="entry name" value="SLT_2"/>
</dbReference>
<keyword evidence="2" id="KW-0732">Signal</keyword>
<proteinExistence type="predicted"/>
<dbReference type="PANTHER" id="PTHR30163:SF8">
    <property type="entry name" value="LYTIC MUREIN TRANSGLYCOSYLASE"/>
    <property type="match status" value="1"/>
</dbReference>
<organism evidence="4 5">
    <name type="scientific">Streptomyces lichenis</name>
    <dbReference type="NCBI Taxonomy" id="2306967"/>
    <lineage>
        <taxon>Bacteria</taxon>
        <taxon>Bacillati</taxon>
        <taxon>Actinomycetota</taxon>
        <taxon>Actinomycetes</taxon>
        <taxon>Kitasatosporales</taxon>
        <taxon>Streptomycetaceae</taxon>
        <taxon>Streptomyces</taxon>
    </lineage>
</organism>
<dbReference type="InterPro" id="IPR043426">
    <property type="entry name" value="MltB-like"/>
</dbReference>
<dbReference type="InterPro" id="IPR023346">
    <property type="entry name" value="Lysozyme-like_dom_sf"/>
</dbReference>
<comment type="caution">
    <text evidence="4">The sequence shown here is derived from an EMBL/GenBank/DDBJ whole genome shotgun (WGS) entry which is preliminary data.</text>
</comment>
<feature type="signal peptide" evidence="2">
    <location>
        <begin position="1"/>
        <end position="19"/>
    </location>
</feature>
<evidence type="ECO:0000313" key="5">
    <source>
        <dbReference type="Proteomes" id="UP001522868"/>
    </source>
</evidence>
<dbReference type="Gene3D" id="1.10.530.10">
    <property type="match status" value="1"/>
</dbReference>
<dbReference type="PANTHER" id="PTHR30163">
    <property type="entry name" value="MEMBRANE-BOUND LYTIC MUREIN TRANSGLYCOSYLASE B"/>
    <property type="match status" value="1"/>
</dbReference>
<sequence>MRRAALAAAAVTLLTASQAPVRGGAQGGGDQATALAAPGGIGTPGIAAPGGLPALGPLLPGQSDGAYHTELPPLAAVTGPLAPPAAALVRAESGIPATVLAAYRAAEESVRRSDPGCRLPWHLLAAIGKVESGHARGGAVAADGTTRGRILGPVLNGNGFAVIADTDHGAYDGHPQYDRAVGPMQFIPSTWARWGADGNGDGRADPDNVFDAALAAGRYLCAGDRDLALPAGLDRAVLSYNHSTAYLRTVRHWLAFYRTGAHGVPDGSGTIPHSPGAGGTTPATRPTDPDI</sequence>
<evidence type="ECO:0000256" key="1">
    <source>
        <dbReference type="SAM" id="MobiDB-lite"/>
    </source>
</evidence>
<gene>
    <name evidence="4" type="ORF">M1O15_25115</name>
</gene>
<dbReference type="CDD" id="cd13399">
    <property type="entry name" value="Slt35-like"/>
    <property type="match status" value="1"/>
</dbReference>
<evidence type="ECO:0000256" key="2">
    <source>
        <dbReference type="SAM" id="SignalP"/>
    </source>
</evidence>
<dbReference type="Proteomes" id="UP001522868">
    <property type="component" value="Unassembled WGS sequence"/>
</dbReference>
<dbReference type="EMBL" id="JALPTH010000029">
    <property type="protein sequence ID" value="MCK8680615.1"/>
    <property type="molecule type" value="Genomic_DNA"/>
</dbReference>
<evidence type="ECO:0000259" key="3">
    <source>
        <dbReference type="Pfam" id="PF13406"/>
    </source>
</evidence>
<name>A0ABT0IH07_9ACTN</name>
<reference evidence="4 5" key="1">
    <citation type="submission" date="2022-04" db="EMBL/GenBank/DDBJ databases">
        <title>Streptomyces sp. nov. LCR6-01 isolated from Lichen of Dirinaria sp.</title>
        <authorList>
            <person name="Kanchanasin P."/>
            <person name="Tanasupawat S."/>
            <person name="Phongsopitanun W."/>
        </authorList>
    </citation>
    <scope>NUCLEOTIDE SEQUENCE [LARGE SCALE GENOMIC DNA]</scope>
    <source>
        <strain evidence="4 5">LCR6-01</strain>
    </source>
</reference>
<accession>A0ABT0IH07</accession>
<feature type="compositionally biased region" description="Low complexity" evidence="1">
    <location>
        <begin position="280"/>
        <end position="291"/>
    </location>
</feature>
<dbReference type="SUPFAM" id="SSF53955">
    <property type="entry name" value="Lysozyme-like"/>
    <property type="match status" value="1"/>
</dbReference>
<feature type="domain" description="Transglycosylase SLT" evidence="3">
    <location>
        <begin position="180"/>
        <end position="220"/>
    </location>
</feature>
<dbReference type="RefSeq" id="WP_248636511.1">
    <property type="nucleotide sequence ID" value="NZ_JALPTH010000029.1"/>
</dbReference>